<organism evidence="2 3">
    <name type="scientific">Aegilops tauschii subsp. strangulata</name>
    <name type="common">Goatgrass</name>
    <dbReference type="NCBI Taxonomy" id="200361"/>
    <lineage>
        <taxon>Eukaryota</taxon>
        <taxon>Viridiplantae</taxon>
        <taxon>Streptophyta</taxon>
        <taxon>Embryophyta</taxon>
        <taxon>Tracheophyta</taxon>
        <taxon>Spermatophyta</taxon>
        <taxon>Magnoliopsida</taxon>
        <taxon>Liliopsida</taxon>
        <taxon>Poales</taxon>
        <taxon>Poaceae</taxon>
        <taxon>BOP clade</taxon>
        <taxon>Pooideae</taxon>
        <taxon>Triticodae</taxon>
        <taxon>Triticeae</taxon>
        <taxon>Triticinae</taxon>
        <taxon>Aegilops</taxon>
    </lineage>
</organism>
<keyword evidence="1" id="KW-0732">Signal</keyword>
<evidence type="ECO:0008006" key="4">
    <source>
        <dbReference type="Google" id="ProtNLM"/>
    </source>
</evidence>
<feature type="signal peptide" evidence="1">
    <location>
        <begin position="1"/>
        <end position="17"/>
    </location>
</feature>
<reference evidence="2" key="4">
    <citation type="submission" date="2019-03" db="UniProtKB">
        <authorList>
            <consortium name="EnsemblPlants"/>
        </authorList>
    </citation>
    <scope>IDENTIFICATION</scope>
</reference>
<reference evidence="3" key="2">
    <citation type="journal article" date="2017" name="Nat. Plants">
        <title>The Aegilops tauschii genome reveals multiple impacts of transposons.</title>
        <authorList>
            <person name="Zhao G."/>
            <person name="Zou C."/>
            <person name="Li K."/>
            <person name="Wang K."/>
            <person name="Li T."/>
            <person name="Gao L."/>
            <person name="Zhang X."/>
            <person name="Wang H."/>
            <person name="Yang Z."/>
            <person name="Liu X."/>
            <person name="Jiang W."/>
            <person name="Mao L."/>
            <person name="Kong X."/>
            <person name="Jiao Y."/>
            <person name="Jia J."/>
        </authorList>
    </citation>
    <scope>NUCLEOTIDE SEQUENCE [LARGE SCALE GENOMIC DNA]</scope>
    <source>
        <strain evidence="3">cv. AL8/78</strain>
    </source>
</reference>
<dbReference type="EnsemblPlants" id="AET2Gv20328100.1">
    <property type="protein sequence ID" value="AET2Gv20328100.1"/>
    <property type="gene ID" value="AET2Gv20328100"/>
</dbReference>
<name>A0A453B0V1_AEGTS</name>
<dbReference type="Gramene" id="AET2Gv20328100.1">
    <property type="protein sequence ID" value="AET2Gv20328100.1"/>
    <property type="gene ID" value="AET2Gv20328100"/>
</dbReference>
<proteinExistence type="predicted"/>
<dbReference type="Proteomes" id="UP000015105">
    <property type="component" value="Chromosome 2D"/>
</dbReference>
<evidence type="ECO:0000313" key="2">
    <source>
        <dbReference type="EnsemblPlants" id="AET2Gv20328100.1"/>
    </source>
</evidence>
<evidence type="ECO:0000313" key="3">
    <source>
        <dbReference type="Proteomes" id="UP000015105"/>
    </source>
</evidence>
<protein>
    <recommendedName>
        <fullName evidence="4">Secreted protein</fullName>
    </recommendedName>
</protein>
<sequence length="67" mass="7391">MCWLLMWAWASAPQCTSIDASFAMFTSSQGSSCCPLADADLLGVMSEGALIYFGLEFCRALRCRLWV</sequence>
<reference evidence="2" key="5">
    <citation type="journal article" date="2021" name="G3 (Bethesda)">
        <title>Aegilops tauschii genome assembly Aet v5.0 features greater sequence contiguity and improved annotation.</title>
        <authorList>
            <person name="Wang L."/>
            <person name="Zhu T."/>
            <person name="Rodriguez J.C."/>
            <person name="Deal K.R."/>
            <person name="Dubcovsky J."/>
            <person name="McGuire P.E."/>
            <person name="Lux T."/>
            <person name="Spannagl M."/>
            <person name="Mayer K.F.X."/>
            <person name="Baldrich P."/>
            <person name="Meyers B.C."/>
            <person name="Huo N."/>
            <person name="Gu Y.Q."/>
            <person name="Zhou H."/>
            <person name="Devos K.M."/>
            <person name="Bennetzen J.L."/>
            <person name="Unver T."/>
            <person name="Budak H."/>
            <person name="Gulick P.J."/>
            <person name="Galiba G."/>
            <person name="Kalapos B."/>
            <person name="Nelson D.R."/>
            <person name="Li P."/>
            <person name="You F.M."/>
            <person name="Luo M.C."/>
            <person name="Dvorak J."/>
        </authorList>
    </citation>
    <scope>NUCLEOTIDE SEQUENCE [LARGE SCALE GENOMIC DNA]</scope>
    <source>
        <strain evidence="2">cv. AL8/78</strain>
    </source>
</reference>
<dbReference type="AlphaFoldDB" id="A0A453B0V1"/>
<feature type="chain" id="PRO_5019091261" description="Secreted protein" evidence="1">
    <location>
        <begin position="18"/>
        <end position="67"/>
    </location>
</feature>
<reference evidence="2" key="3">
    <citation type="journal article" date="2017" name="Nature">
        <title>Genome sequence of the progenitor of the wheat D genome Aegilops tauschii.</title>
        <authorList>
            <person name="Luo M.C."/>
            <person name="Gu Y.Q."/>
            <person name="Puiu D."/>
            <person name="Wang H."/>
            <person name="Twardziok S.O."/>
            <person name="Deal K.R."/>
            <person name="Huo N."/>
            <person name="Zhu T."/>
            <person name="Wang L."/>
            <person name="Wang Y."/>
            <person name="McGuire P.E."/>
            <person name="Liu S."/>
            <person name="Long H."/>
            <person name="Ramasamy R.K."/>
            <person name="Rodriguez J.C."/>
            <person name="Van S.L."/>
            <person name="Yuan L."/>
            <person name="Wang Z."/>
            <person name="Xia Z."/>
            <person name="Xiao L."/>
            <person name="Anderson O.D."/>
            <person name="Ouyang S."/>
            <person name="Liang Y."/>
            <person name="Zimin A.V."/>
            <person name="Pertea G."/>
            <person name="Qi P."/>
            <person name="Bennetzen J.L."/>
            <person name="Dai X."/>
            <person name="Dawson M.W."/>
            <person name="Muller H.G."/>
            <person name="Kugler K."/>
            <person name="Rivarola-Duarte L."/>
            <person name="Spannagl M."/>
            <person name="Mayer K.F.X."/>
            <person name="Lu F.H."/>
            <person name="Bevan M.W."/>
            <person name="Leroy P."/>
            <person name="Li P."/>
            <person name="You F.M."/>
            <person name="Sun Q."/>
            <person name="Liu Z."/>
            <person name="Lyons E."/>
            <person name="Wicker T."/>
            <person name="Salzberg S.L."/>
            <person name="Devos K.M."/>
            <person name="Dvorak J."/>
        </authorList>
    </citation>
    <scope>NUCLEOTIDE SEQUENCE [LARGE SCALE GENOMIC DNA]</scope>
    <source>
        <strain evidence="2">cv. AL8/78</strain>
    </source>
</reference>
<keyword evidence="3" id="KW-1185">Reference proteome</keyword>
<accession>A0A453B0V1</accession>
<reference evidence="3" key="1">
    <citation type="journal article" date="2014" name="Science">
        <title>Ancient hybridizations among the ancestral genomes of bread wheat.</title>
        <authorList>
            <consortium name="International Wheat Genome Sequencing Consortium,"/>
            <person name="Marcussen T."/>
            <person name="Sandve S.R."/>
            <person name="Heier L."/>
            <person name="Spannagl M."/>
            <person name="Pfeifer M."/>
            <person name="Jakobsen K.S."/>
            <person name="Wulff B.B."/>
            <person name="Steuernagel B."/>
            <person name="Mayer K.F."/>
            <person name="Olsen O.A."/>
        </authorList>
    </citation>
    <scope>NUCLEOTIDE SEQUENCE [LARGE SCALE GENOMIC DNA]</scope>
    <source>
        <strain evidence="3">cv. AL8/78</strain>
    </source>
</reference>
<evidence type="ECO:0000256" key="1">
    <source>
        <dbReference type="SAM" id="SignalP"/>
    </source>
</evidence>